<protein>
    <recommendedName>
        <fullName evidence="2">DUF4055 domain-containing protein</fullName>
    </recommendedName>
</protein>
<dbReference type="InterPro" id="IPR025129">
    <property type="entry name" value="DUF4055"/>
</dbReference>
<accession>A0A0G3BNA1</accession>
<dbReference type="Proteomes" id="UP000035352">
    <property type="component" value="Chromosome"/>
</dbReference>
<evidence type="ECO:0000313" key="3">
    <source>
        <dbReference type="EMBL" id="AKJ28826.1"/>
    </source>
</evidence>
<name>A0A0G3BNA1_9BURK</name>
<dbReference type="KEGG" id="pbh:AAW51_2135"/>
<dbReference type="PATRIC" id="fig|413882.6.peg.2241"/>
<evidence type="ECO:0000313" key="4">
    <source>
        <dbReference type="Proteomes" id="UP000035352"/>
    </source>
</evidence>
<dbReference type="EMBL" id="CP011371">
    <property type="protein sequence ID" value="AKJ28826.1"/>
    <property type="molecule type" value="Genomic_DNA"/>
</dbReference>
<sequence>MQDAWNLVATLLGGTTAMRHAGEQYLPKWPNEDPESYQCRLQTATLFPAFSRTVETLTGKPFSKPLKVNDDVPPRIAELLADVDLQGRNLHSFAADMMQIALGYGLGGILVEFPRAEGIKTLEQERAAGVRPYFVAIRPQQLLGWKSQRVNGKEMLTQLRFMECVEEDEGDYGTKVVDQVRVLKRDGWETHRKNARSEWELHEQGKTTIGFIPFVPVYGARTAFMTAKPPLIELAHMNVKHWQSQSDQDTLLHVARVPVLTVIGGPQGMNPDGTRKRFELTIGASAAVELPQGADLKYVEHSGKAIEAGKVALDDLKEEMRQAGAELLVIKPGDMTATEASTENAVAMCALQRITNDLKDALDLALSYMAAWIKEPKGGSVTLFTDFGAATLADASAQLLLSANIAGKISDETLRGEFKRRAILSPEVNEEEEKQRLEEQGPALGEMGEDDADGKRAAA</sequence>
<keyword evidence="4" id="KW-1185">Reference proteome</keyword>
<proteinExistence type="predicted"/>
<evidence type="ECO:0000259" key="2">
    <source>
        <dbReference type="Pfam" id="PF13264"/>
    </source>
</evidence>
<dbReference type="AlphaFoldDB" id="A0A0G3BNA1"/>
<reference evidence="3 4" key="1">
    <citation type="submission" date="2015-05" db="EMBL/GenBank/DDBJ databases">
        <authorList>
            <person name="Tang B."/>
            <person name="Yu Y."/>
        </authorList>
    </citation>
    <scope>NUCLEOTIDE SEQUENCE [LARGE SCALE GENOMIC DNA]</scope>
    <source>
        <strain evidence="3 4">DSM 7029</strain>
    </source>
</reference>
<feature type="domain" description="DUF4055" evidence="2">
    <location>
        <begin position="230"/>
        <end position="373"/>
    </location>
</feature>
<dbReference type="STRING" id="413882.AAW51_2135"/>
<feature type="region of interest" description="Disordered" evidence="1">
    <location>
        <begin position="422"/>
        <end position="459"/>
    </location>
</feature>
<evidence type="ECO:0000256" key="1">
    <source>
        <dbReference type="SAM" id="MobiDB-lite"/>
    </source>
</evidence>
<gene>
    <name evidence="3" type="ORF">AAW51_2135</name>
</gene>
<organism evidence="3 4">
    <name type="scientific">Caldimonas brevitalea</name>
    <dbReference type="NCBI Taxonomy" id="413882"/>
    <lineage>
        <taxon>Bacteria</taxon>
        <taxon>Pseudomonadati</taxon>
        <taxon>Pseudomonadota</taxon>
        <taxon>Betaproteobacteria</taxon>
        <taxon>Burkholderiales</taxon>
        <taxon>Sphaerotilaceae</taxon>
        <taxon>Caldimonas</taxon>
    </lineage>
</organism>
<dbReference type="Pfam" id="PF13264">
    <property type="entry name" value="DUF4055"/>
    <property type="match status" value="1"/>
</dbReference>